<proteinExistence type="predicted"/>
<feature type="domain" description="J" evidence="2">
    <location>
        <begin position="268"/>
        <end position="332"/>
    </location>
</feature>
<gene>
    <name evidence="3" type="ORF">RND81_06G048800</name>
</gene>
<dbReference type="PANTHER" id="PTHR47422:SF1">
    <property type="entry name" value="DNAJ HEAT SHOCK N-TERMINAL DOMAIN-CONTAINING PROTEIN"/>
    <property type="match status" value="1"/>
</dbReference>
<feature type="compositionally biased region" description="Basic residues" evidence="1">
    <location>
        <begin position="28"/>
        <end position="54"/>
    </location>
</feature>
<dbReference type="PANTHER" id="PTHR47422">
    <property type="entry name" value="DNAJ HEAT SHOCK N-TERMINAL DOMAIN-CONTAINING PROTEIN"/>
    <property type="match status" value="1"/>
</dbReference>
<dbReference type="InterPro" id="IPR036869">
    <property type="entry name" value="J_dom_sf"/>
</dbReference>
<dbReference type="SMART" id="SM00271">
    <property type="entry name" value="DnaJ"/>
    <property type="match status" value="1"/>
</dbReference>
<feature type="compositionally biased region" description="Low complexity" evidence="1">
    <location>
        <begin position="538"/>
        <end position="550"/>
    </location>
</feature>
<feature type="compositionally biased region" description="Polar residues" evidence="1">
    <location>
        <begin position="1"/>
        <end position="16"/>
    </location>
</feature>
<feature type="region of interest" description="Disordered" evidence="1">
    <location>
        <begin position="378"/>
        <end position="431"/>
    </location>
</feature>
<feature type="compositionally biased region" description="Basic and acidic residues" evidence="1">
    <location>
        <begin position="157"/>
        <end position="171"/>
    </location>
</feature>
<protein>
    <recommendedName>
        <fullName evidence="2">J domain-containing protein</fullName>
    </recommendedName>
</protein>
<feature type="region of interest" description="Disordered" evidence="1">
    <location>
        <begin position="1"/>
        <end position="68"/>
    </location>
</feature>
<feature type="compositionally biased region" description="Basic residues" evidence="1">
    <location>
        <begin position="484"/>
        <end position="494"/>
    </location>
</feature>
<dbReference type="SUPFAM" id="SSF46565">
    <property type="entry name" value="Chaperone J-domain"/>
    <property type="match status" value="1"/>
</dbReference>
<dbReference type="PRINTS" id="PR00625">
    <property type="entry name" value="JDOMAIN"/>
</dbReference>
<dbReference type="Gene3D" id="1.10.287.110">
    <property type="entry name" value="DnaJ domain"/>
    <property type="match status" value="1"/>
</dbReference>
<sequence>MVKSSNITARTADSSNYSEDGSSYKSKSSSHSHRKKERRRRRDTDRGKRKRRKSTKDESESDSSEDEFSEAENVVKAMLQEFPGVATDLKQLLLMIDDGQAVDIKGISEKALMKHLKKLFLSLNLKEKGDRVFLLRSKARPTLEVIGPLIASQTETVEQKKGDDLLSHDDGDVGEATDGVPSVTTGPDAEIAPPRRKVIGPEMPSAELLAAAAKLTEAEAELREAELDQDDGVFVGPPPPALVTEAASTNEAERFEEVTRIMGAEPNSPYDIVGVNHKMAADNLKKRYWKLSLMVHPDKCTHPQAHQAFIKLNKAFKDLQDPDKRKALDDKIKKKEEEEEMKAELRSMREAAFWRRSQGLSMEGDDVLLAELDVKEPPKRDEWMTSLPPERKPGGMPVHSTTFSRTAKEGRGDTSAWTDTPSDRAQKAKQNYLEAYNQATALAASNEEMSKVSSADAALVDEYNKAKRSKSLVQKHREESNKSRPVKKSKKAHQQHQPDDKDWEGNHPWKPWDREKDLTAGRQNVKLDPQNLTQGLTSRFSSSSFQRSFL</sequence>
<accession>A0AAW1K3X3</accession>
<dbReference type="Pfam" id="PF12572">
    <property type="entry name" value="DUF3752"/>
    <property type="match status" value="1"/>
</dbReference>
<dbReference type="AlphaFoldDB" id="A0AAW1K3X3"/>
<dbReference type="CDD" id="cd06257">
    <property type="entry name" value="DnaJ"/>
    <property type="match status" value="1"/>
</dbReference>
<feature type="compositionally biased region" description="Acidic residues" evidence="1">
    <location>
        <begin position="59"/>
        <end position="68"/>
    </location>
</feature>
<dbReference type="InterPro" id="IPR001623">
    <property type="entry name" value="DnaJ_domain"/>
</dbReference>
<dbReference type="EMBL" id="JBDFQZ010000006">
    <property type="protein sequence ID" value="KAK9713746.1"/>
    <property type="molecule type" value="Genomic_DNA"/>
</dbReference>
<feature type="region of interest" description="Disordered" evidence="1">
    <location>
        <begin position="157"/>
        <end position="196"/>
    </location>
</feature>
<dbReference type="Pfam" id="PF00226">
    <property type="entry name" value="DnaJ"/>
    <property type="match status" value="1"/>
</dbReference>
<evidence type="ECO:0000313" key="3">
    <source>
        <dbReference type="EMBL" id="KAK9713746.1"/>
    </source>
</evidence>
<evidence type="ECO:0000313" key="4">
    <source>
        <dbReference type="Proteomes" id="UP001443914"/>
    </source>
</evidence>
<name>A0AAW1K3X3_SAPOF</name>
<feature type="compositionally biased region" description="Low complexity" evidence="1">
    <location>
        <begin position="17"/>
        <end position="27"/>
    </location>
</feature>
<dbReference type="Proteomes" id="UP001443914">
    <property type="component" value="Unassembled WGS sequence"/>
</dbReference>
<feature type="compositionally biased region" description="Basic and acidic residues" evidence="1">
    <location>
        <begin position="496"/>
        <end position="519"/>
    </location>
</feature>
<reference evidence="3" key="1">
    <citation type="submission" date="2024-03" db="EMBL/GenBank/DDBJ databases">
        <title>WGS assembly of Saponaria officinalis var. Norfolk2.</title>
        <authorList>
            <person name="Jenkins J."/>
            <person name="Shu S."/>
            <person name="Grimwood J."/>
            <person name="Barry K."/>
            <person name="Goodstein D."/>
            <person name="Schmutz J."/>
            <person name="Leebens-Mack J."/>
            <person name="Osbourn A."/>
        </authorList>
    </citation>
    <scope>NUCLEOTIDE SEQUENCE [LARGE SCALE GENOMIC DNA]</scope>
    <source>
        <strain evidence="3">JIC</strain>
    </source>
</reference>
<dbReference type="PROSITE" id="PS50076">
    <property type="entry name" value="DNAJ_2"/>
    <property type="match status" value="1"/>
</dbReference>
<dbReference type="InterPro" id="IPR022226">
    <property type="entry name" value="DUF3752"/>
</dbReference>
<comment type="caution">
    <text evidence="3">The sequence shown here is derived from an EMBL/GenBank/DDBJ whole genome shotgun (WGS) entry which is preliminary data.</text>
</comment>
<evidence type="ECO:0000256" key="1">
    <source>
        <dbReference type="SAM" id="MobiDB-lite"/>
    </source>
</evidence>
<keyword evidence="4" id="KW-1185">Reference proteome</keyword>
<feature type="compositionally biased region" description="Basic and acidic residues" evidence="1">
    <location>
        <begin position="378"/>
        <end position="393"/>
    </location>
</feature>
<evidence type="ECO:0000259" key="2">
    <source>
        <dbReference type="PROSITE" id="PS50076"/>
    </source>
</evidence>
<feature type="region of interest" description="Disordered" evidence="1">
    <location>
        <begin position="465"/>
        <end position="550"/>
    </location>
</feature>
<organism evidence="3 4">
    <name type="scientific">Saponaria officinalis</name>
    <name type="common">Common soapwort</name>
    <name type="synonym">Lychnis saponaria</name>
    <dbReference type="NCBI Taxonomy" id="3572"/>
    <lineage>
        <taxon>Eukaryota</taxon>
        <taxon>Viridiplantae</taxon>
        <taxon>Streptophyta</taxon>
        <taxon>Embryophyta</taxon>
        <taxon>Tracheophyta</taxon>
        <taxon>Spermatophyta</taxon>
        <taxon>Magnoliopsida</taxon>
        <taxon>eudicotyledons</taxon>
        <taxon>Gunneridae</taxon>
        <taxon>Pentapetalae</taxon>
        <taxon>Caryophyllales</taxon>
        <taxon>Caryophyllaceae</taxon>
        <taxon>Caryophylleae</taxon>
        <taxon>Saponaria</taxon>
    </lineage>
</organism>